<dbReference type="GO" id="GO:0015074">
    <property type="term" value="P:DNA integration"/>
    <property type="evidence" value="ECO:0007669"/>
    <property type="project" value="InterPro"/>
</dbReference>
<dbReference type="OrthoDB" id="7758825at2759"/>
<evidence type="ECO:0000259" key="1">
    <source>
        <dbReference type="PROSITE" id="PS50994"/>
    </source>
</evidence>
<dbReference type="Gene3D" id="1.10.340.70">
    <property type="match status" value="1"/>
</dbReference>
<accession>A0A7J6KYP7</accession>
<dbReference type="InterPro" id="IPR001584">
    <property type="entry name" value="Integrase_cat-core"/>
</dbReference>
<dbReference type="PANTHER" id="PTHR37984">
    <property type="entry name" value="PROTEIN CBG26694"/>
    <property type="match status" value="1"/>
</dbReference>
<dbReference type="InterPro" id="IPR041588">
    <property type="entry name" value="Integrase_H2C2"/>
</dbReference>
<dbReference type="GO" id="GO:0003676">
    <property type="term" value="F:nucleic acid binding"/>
    <property type="evidence" value="ECO:0007669"/>
    <property type="project" value="InterPro"/>
</dbReference>
<name>A0A7J6KYP7_PERCH</name>
<evidence type="ECO:0000313" key="3">
    <source>
        <dbReference type="Proteomes" id="UP000591131"/>
    </source>
</evidence>
<reference evidence="2 3" key="1">
    <citation type="submission" date="2020-04" db="EMBL/GenBank/DDBJ databases">
        <title>Perkinsus chesapeaki whole genome sequence.</title>
        <authorList>
            <person name="Bogema D.R."/>
        </authorList>
    </citation>
    <scope>NUCLEOTIDE SEQUENCE [LARGE SCALE GENOMIC DNA]</scope>
    <source>
        <strain evidence="2">ATCC PRA-425</strain>
    </source>
</reference>
<evidence type="ECO:0000313" key="2">
    <source>
        <dbReference type="EMBL" id="KAF4652024.1"/>
    </source>
</evidence>
<sequence>MCGTLCANALVNDETTWRGIRLRDIAELSGQKKEQADKLFAVHPDGNIYFVDTNGEHRLYVPHEASLDGISTLRTKLLLKAHWPHCPLQAMKNRLREQCWWPKMRRDINNFYQNCFSCRRELLRVVPLGGQRSRQLSNRFETLIVDFCGPFSGVTIGGLSSPSIIILIDSFTTWLELSLVSGPTAREAARSVLDWSLRFGCPRHLVSDQGQAFTAELTTILNKALSIDSVLSGGYHPNPQGQAENPRAYGDEDITPEDLVYGGRSRDAVQSLLEFSSTGSHPPSDATSYLTALQQEISALHAAWRTTLAEGRALNLSNNYRHEPSISPGDRVFRVIVDGLGKRRVLGPYFVLAPLDSQHSMANLSSRGRPLPHPVPVWQLFKAPSDDIIHTYGSLGIPELADLISTPCEDLAVGDLICFRNPDDDTEGVVSIDIGRVYHNHPLEKKGCP</sequence>
<dbReference type="SUPFAM" id="SSF53098">
    <property type="entry name" value="Ribonuclease H-like"/>
    <property type="match status" value="1"/>
</dbReference>
<organism evidence="2 3">
    <name type="scientific">Perkinsus chesapeaki</name>
    <name type="common">Clam parasite</name>
    <name type="synonym">Perkinsus andrewsi</name>
    <dbReference type="NCBI Taxonomy" id="330153"/>
    <lineage>
        <taxon>Eukaryota</taxon>
        <taxon>Sar</taxon>
        <taxon>Alveolata</taxon>
        <taxon>Perkinsozoa</taxon>
        <taxon>Perkinsea</taxon>
        <taxon>Perkinsida</taxon>
        <taxon>Perkinsidae</taxon>
        <taxon>Perkinsus</taxon>
    </lineage>
</organism>
<dbReference type="Pfam" id="PF17921">
    <property type="entry name" value="Integrase_H2C2"/>
    <property type="match status" value="1"/>
</dbReference>
<dbReference type="AlphaFoldDB" id="A0A7J6KYP7"/>
<dbReference type="InterPro" id="IPR012337">
    <property type="entry name" value="RNaseH-like_sf"/>
</dbReference>
<dbReference type="EMBL" id="JAAPAO010000973">
    <property type="protein sequence ID" value="KAF4652024.1"/>
    <property type="molecule type" value="Genomic_DNA"/>
</dbReference>
<dbReference type="PROSITE" id="PS50994">
    <property type="entry name" value="INTEGRASE"/>
    <property type="match status" value="1"/>
</dbReference>
<dbReference type="InterPro" id="IPR036397">
    <property type="entry name" value="RNaseH_sf"/>
</dbReference>
<protein>
    <recommendedName>
        <fullName evidence="1">Integrase catalytic domain-containing protein</fullName>
    </recommendedName>
</protein>
<dbReference type="PANTHER" id="PTHR37984:SF5">
    <property type="entry name" value="PROTEIN NYNRIN-LIKE"/>
    <property type="match status" value="1"/>
</dbReference>
<gene>
    <name evidence="2" type="ORF">FOL47_011300</name>
</gene>
<dbReference type="Proteomes" id="UP000591131">
    <property type="component" value="Unassembled WGS sequence"/>
</dbReference>
<feature type="domain" description="Integrase catalytic" evidence="1">
    <location>
        <begin position="123"/>
        <end position="244"/>
    </location>
</feature>
<dbReference type="InterPro" id="IPR050951">
    <property type="entry name" value="Retrovirus_Pol_polyprotein"/>
</dbReference>
<keyword evidence="3" id="KW-1185">Reference proteome</keyword>
<proteinExistence type="predicted"/>
<comment type="caution">
    <text evidence="2">The sequence shown here is derived from an EMBL/GenBank/DDBJ whole genome shotgun (WGS) entry which is preliminary data.</text>
</comment>
<dbReference type="Gene3D" id="3.30.420.10">
    <property type="entry name" value="Ribonuclease H-like superfamily/Ribonuclease H"/>
    <property type="match status" value="1"/>
</dbReference>